<organism evidence="2">
    <name type="scientific">viral metagenome</name>
    <dbReference type="NCBI Taxonomy" id="1070528"/>
    <lineage>
        <taxon>unclassified sequences</taxon>
        <taxon>metagenomes</taxon>
        <taxon>organismal metagenomes</taxon>
    </lineage>
</organism>
<accession>A0A6C0H0G8</accession>
<sequence>MTISYSYEQSEMKVVDGQKTRHSHSIVDGDKGATYYFLSKSEKAFKKVKIIEKEGVFEVKMKVNEDEEKSMSLSLAELKKMVKGDKDLSFIEEYMKETKKGGKRKSSKKVGGATGERRRVSKKVSKRRGGATGLTGGRRRVSKKVSKRRGGATGLTGGRRRVKAI</sequence>
<feature type="region of interest" description="Disordered" evidence="1">
    <location>
        <begin position="97"/>
        <end position="165"/>
    </location>
</feature>
<evidence type="ECO:0000313" key="2">
    <source>
        <dbReference type="EMBL" id="QHT73929.1"/>
    </source>
</evidence>
<protein>
    <submittedName>
        <fullName evidence="2">Uncharacterized protein</fullName>
    </submittedName>
</protein>
<reference evidence="2" key="1">
    <citation type="journal article" date="2020" name="Nature">
        <title>Giant virus diversity and host interactions through global metagenomics.</title>
        <authorList>
            <person name="Schulz F."/>
            <person name="Roux S."/>
            <person name="Paez-Espino D."/>
            <person name="Jungbluth S."/>
            <person name="Walsh D.A."/>
            <person name="Denef V.J."/>
            <person name="McMahon K.D."/>
            <person name="Konstantinidis K.T."/>
            <person name="Eloe-Fadrosh E.A."/>
            <person name="Kyrpides N.C."/>
            <person name="Woyke T."/>
        </authorList>
    </citation>
    <scope>NUCLEOTIDE SEQUENCE</scope>
    <source>
        <strain evidence="2">GVMAG-M-3300023179-4</strain>
    </source>
</reference>
<name>A0A6C0H0G8_9ZZZZ</name>
<evidence type="ECO:0000256" key="1">
    <source>
        <dbReference type="SAM" id="MobiDB-lite"/>
    </source>
</evidence>
<dbReference type="AlphaFoldDB" id="A0A6C0H0G8"/>
<proteinExistence type="predicted"/>
<feature type="compositionally biased region" description="Basic residues" evidence="1">
    <location>
        <begin position="137"/>
        <end position="150"/>
    </location>
</feature>
<dbReference type="EMBL" id="MN739834">
    <property type="protein sequence ID" value="QHT73929.1"/>
    <property type="molecule type" value="Genomic_DNA"/>
</dbReference>
<feature type="compositionally biased region" description="Basic residues" evidence="1">
    <location>
        <begin position="119"/>
        <end position="129"/>
    </location>
</feature>